<dbReference type="EMBL" id="QDKK01000016">
    <property type="protein sequence ID" value="PWC24159.1"/>
    <property type="molecule type" value="Genomic_DNA"/>
</dbReference>
<dbReference type="Proteomes" id="UP000295985">
    <property type="component" value="Unassembled WGS sequence"/>
</dbReference>
<evidence type="ECO:0000313" key="5">
    <source>
        <dbReference type="Proteomes" id="UP000295985"/>
    </source>
</evidence>
<dbReference type="Pfam" id="PF02775">
    <property type="entry name" value="TPP_enzyme_C"/>
    <property type="match status" value="1"/>
</dbReference>
<dbReference type="RefSeq" id="WP_009113636.1">
    <property type="nucleotide sequence ID" value="NZ_CP034036.1"/>
</dbReference>
<feature type="domain" description="Thiamine pyrophosphate enzyme TPP-binding" evidence="2">
    <location>
        <begin position="75"/>
        <end position="207"/>
    </location>
</feature>
<dbReference type="PANTHER" id="PTHR42897:SF1">
    <property type="entry name" value="2-OXOACID OXIDOREDUCTASE (FERREDOXIN)"/>
    <property type="match status" value="1"/>
</dbReference>
<proteinExistence type="predicted"/>
<reference evidence="3 5" key="1">
    <citation type="submission" date="2018-04" db="EMBL/GenBank/DDBJ databases">
        <title>Brenneria corticis sp.nov.</title>
        <authorList>
            <person name="Li Y."/>
        </authorList>
    </citation>
    <scope>NUCLEOTIDE SEQUENCE [LARGE SCALE GENOMIC DNA]</scope>
    <source>
        <strain evidence="3 5">LMG 2694</strain>
    </source>
</reference>
<dbReference type="InterPro" id="IPR011766">
    <property type="entry name" value="TPP_enzyme_TPP-bd"/>
</dbReference>
<dbReference type="OrthoDB" id="9794954at2"/>
<accession>A0A2U1UR65</accession>
<dbReference type="InterPro" id="IPR029061">
    <property type="entry name" value="THDP-binding"/>
</dbReference>
<name>A0A2U1UR65_9GAMM</name>
<protein>
    <submittedName>
        <fullName evidence="3">Pyruvate synthase subunit beta</fullName>
    </submittedName>
</protein>
<dbReference type="CDD" id="cd03376">
    <property type="entry name" value="TPP_PFOR_porB_like"/>
    <property type="match status" value="1"/>
</dbReference>
<sequence length="308" mass="32550">MSISIKNLPPEEYFIGHKACAGCGGSLVVRLALKVFGPKTHVVIPAGCMSAVGFIYPQMAVGVNAMIAPFAATGAVLSGLAAALRAKGISDIPVVGFAGDGATADIGLQSLSGAFDRQERIIYICYDNEAYMNTGIQKSGATPWGARTTTSPTGFTPRRLNVKKDLLQIAAAHHVPYAATASVGQPSDLLKKLEKAASVDGPAFLHVFAPCPTGWGCASDSTIALGKSVVDTGLWPLLEYQRGVLTINRNPNRFAPLESYFSAQGRFKSLTPEVLSELADARDERWRELRAWANATAPAESGVLTKIS</sequence>
<evidence type="ECO:0000313" key="4">
    <source>
        <dbReference type="EMBL" id="QCR05351.1"/>
    </source>
</evidence>
<evidence type="ECO:0000313" key="6">
    <source>
        <dbReference type="Proteomes" id="UP000303847"/>
    </source>
</evidence>
<dbReference type="EMBL" id="CP034036">
    <property type="protein sequence ID" value="QCR05351.1"/>
    <property type="molecule type" value="Genomic_DNA"/>
</dbReference>
<dbReference type="Proteomes" id="UP000303847">
    <property type="component" value="Chromosome"/>
</dbReference>
<organism evidence="3 5">
    <name type="scientific">Brenneria nigrifluens DSM 30175 = ATCC 13028</name>
    <dbReference type="NCBI Taxonomy" id="1121120"/>
    <lineage>
        <taxon>Bacteria</taxon>
        <taxon>Pseudomonadati</taxon>
        <taxon>Pseudomonadota</taxon>
        <taxon>Gammaproteobacteria</taxon>
        <taxon>Enterobacterales</taxon>
        <taxon>Pectobacteriaceae</taxon>
        <taxon>Brenneria</taxon>
    </lineage>
</organism>
<dbReference type="PANTHER" id="PTHR42897">
    <property type="entry name" value="PYRUVATE SYNTHASE SUBUNIT PORB"/>
    <property type="match status" value="1"/>
</dbReference>
<dbReference type="SUPFAM" id="SSF52518">
    <property type="entry name" value="Thiamin diphosphate-binding fold (THDP-binding)"/>
    <property type="match status" value="1"/>
</dbReference>
<keyword evidence="3" id="KW-0670">Pyruvate</keyword>
<gene>
    <name evidence="3" type="ORF">DDT54_11440</name>
    <name evidence="4" type="ORF">EH206_14835</name>
</gene>
<keyword evidence="6" id="KW-1185">Reference proteome</keyword>
<dbReference type="Gene3D" id="3.40.50.970">
    <property type="match status" value="2"/>
</dbReference>
<dbReference type="GO" id="GO:0016491">
    <property type="term" value="F:oxidoreductase activity"/>
    <property type="evidence" value="ECO:0007669"/>
    <property type="project" value="UniProtKB-KW"/>
</dbReference>
<reference evidence="4 6" key="2">
    <citation type="submission" date="2018-11" db="EMBL/GenBank/DDBJ databases">
        <title>Genome sequences of Brenneria nigrifluens and Brenneria rubrifaciens.</title>
        <authorList>
            <person name="Poret-Peterson A.T."/>
            <person name="McClean A.E."/>
            <person name="Kluepfel D.A."/>
        </authorList>
    </citation>
    <scope>NUCLEOTIDE SEQUENCE [LARGE SCALE GENOMIC DNA]</scope>
    <source>
        <strain evidence="4 6">ATCC 13028</strain>
    </source>
</reference>
<dbReference type="AlphaFoldDB" id="A0A2U1UR65"/>
<dbReference type="GO" id="GO:0030976">
    <property type="term" value="F:thiamine pyrophosphate binding"/>
    <property type="evidence" value="ECO:0007669"/>
    <property type="project" value="InterPro"/>
</dbReference>
<evidence type="ECO:0000259" key="2">
    <source>
        <dbReference type="Pfam" id="PF02775"/>
    </source>
</evidence>
<dbReference type="GO" id="GO:0044281">
    <property type="term" value="P:small molecule metabolic process"/>
    <property type="evidence" value="ECO:0007669"/>
    <property type="project" value="UniProtKB-ARBA"/>
</dbReference>
<evidence type="ECO:0000313" key="3">
    <source>
        <dbReference type="EMBL" id="PWC24159.1"/>
    </source>
</evidence>
<dbReference type="InterPro" id="IPR051479">
    <property type="entry name" value="PorB-like"/>
</dbReference>
<keyword evidence="1" id="KW-0560">Oxidoreductase</keyword>
<evidence type="ECO:0000256" key="1">
    <source>
        <dbReference type="ARBA" id="ARBA00023002"/>
    </source>
</evidence>